<feature type="transmembrane region" description="Helical" evidence="1">
    <location>
        <begin position="39"/>
        <end position="59"/>
    </location>
</feature>
<keyword evidence="1" id="KW-0472">Membrane</keyword>
<feature type="domain" description="EamA" evidence="2">
    <location>
        <begin position="8"/>
        <end position="140"/>
    </location>
</feature>
<dbReference type="InterPro" id="IPR000620">
    <property type="entry name" value="EamA_dom"/>
</dbReference>
<dbReference type="SUPFAM" id="SSF103481">
    <property type="entry name" value="Multidrug resistance efflux transporter EmrE"/>
    <property type="match status" value="2"/>
</dbReference>
<comment type="caution">
    <text evidence="3">The sequence shown here is derived from an EMBL/GenBank/DDBJ whole genome shotgun (WGS) entry which is preliminary data.</text>
</comment>
<feature type="transmembrane region" description="Helical" evidence="1">
    <location>
        <begin position="146"/>
        <end position="163"/>
    </location>
</feature>
<feature type="transmembrane region" description="Helical" evidence="1">
    <location>
        <begin position="123"/>
        <end position="140"/>
    </location>
</feature>
<evidence type="ECO:0000256" key="1">
    <source>
        <dbReference type="SAM" id="Phobius"/>
    </source>
</evidence>
<feature type="transmembrane region" description="Helical" evidence="1">
    <location>
        <begin position="264"/>
        <end position="281"/>
    </location>
</feature>
<evidence type="ECO:0000313" key="4">
    <source>
        <dbReference type="Proteomes" id="UP001156702"/>
    </source>
</evidence>
<dbReference type="InterPro" id="IPR037185">
    <property type="entry name" value="EmrE-like"/>
</dbReference>
<dbReference type="PANTHER" id="PTHR22911:SF135">
    <property type="entry name" value="BLR4310 PROTEIN"/>
    <property type="match status" value="1"/>
</dbReference>
<name>A0ABQ5ZBM1_9HYPH</name>
<dbReference type="PANTHER" id="PTHR22911">
    <property type="entry name" value="ACYL-MALONYL CONDENSING ENZYME-RELATED"/>
    <property type="match status" value="1"/>
</dbReference>
<sequence length="302" mass="31897">MTPTANAKGALFMAIAMAGFTCNDALVKSVTGAMNTGQILFVRGLMTTVLVVAIARWMGALGSWRVVLQPAVALRMAAEIIASLAYVSALGAMPLANTASILQALPLAVTLGAALFLNEKVGWRRWLAIIAGFAGVLIVIRPGPEGFSLAAVYVIASVVGAAARDLCTRRIDRAVPSLFISVITAVSITVTGAVMIVPMGGWQPVSGEAFVRLAAASVLLLVGYQTIVIAMRTGEISFIAPFRYTSLIWAIAIGFLFFGEVPDFWMTVGVMIIVASGLYTFSRENRRQVAEAVAQESKPESP</sequence>
<keyword evidence="1" id="KW-0812">Transmembrane</keyword>
<dbReference type="Proteomes" id="UP001156702">
    <property type="component" value="Unassembled WGS sequence"/>
</dbReference>
<dbReference type="EMBL" id="BSOP01000004">
    <property type="protein sequence ID" value="GLR49277.1"/>
    <property type="molecule type" value="Genomic_DNA"/>
</dbReference>
<accession>A0ABQ5ZBM1</accession>
<reference evidence="4" key="1">
    <citation type="journal article" date="2019" name="Int. J. Syst. Evol. Microbiol.">
        <title>The Global Catalogue of Microorganisms (GCM) 10K type strain sequencing project: providing services to taxonomists for standard genome sequencing and annotation.</title>
        <authorList>
            <consortium name="The Broad Institute Genomics Platform"/>
            <consortium name="The Broad Institute Genome Sequencing Center for Infectious Disease"/>
            <person name="Wu L."/>
            <person name="Ma J."/>
        </authorList>
    </citation>
    <scope>NUCLEOTIDE SEQUENCE [LARGE SCALE GENOMIC DNA]</scope>
    <source>
        <strain evidence="4">NBRC 102122</strain>
    </source>
</reference>
<keyword evidence="1" id="KW-1133">Transmembrane helix</keyword>
<proteinExistence type="predicted"/>
<evidence type="ECO:0000313" key="3">
    <source>
        <dbReference type="EMBL" id="GLR49277.1"/>
    </source>
</evidence>
<organism evidence="3 4">
    <name type="scientific">Shinella yambaruensis</name>
    <dbReference type="NCBI Taxonomy" id="415996"/>
    <lineage>
        <taxon>Bacteria</taxon>
        <taxon>Pseudomonadati</taxon>
        <taxon>Pseudomonadota</taxon>
        <taxon>Alphaproteobacteria</taxon>
        <taxon>Hyphomicrobiales</taxon>
        <taxon>Rhizobiaceae</taxon>
        <taxon>Shinella</taxon>
    </lineage>
</organism>
<feature type="transmembrane region" description="Helical" evidence="1">
    <location>
        <begin position="175"/>
        <end position="197"/>
    </location>
</feature>
<dbReference type="Pfam" id="PF00892">
    <property type="entry name" value="EamA"/>
    <property type="match status" value="1"/>
</dbReference>
<feature type="transmembrane region" description="Helical" evidence="1">
    <location>
        <begin position="242"/>
        <end position="258"/>
    </location>
</feature>
<feature type="transmembrane region" description="Helical" evidence="1">
    <location>
        <begin position="209"/>
        <end position="230"/>
    </location>
</feature>
<protein>
    <submittedName>
        <fullName evidence="3">Membrane protein</fullName>
    </submittedName>
</protein>
<evidence type="ECO:0000259" key="2">
    <source>
        <dbReference type="Pfam" id="PF00892"/>
    </source>
</evidence>
<keyword evidence="4" id="KW-1185">Reference proteome</keyword>
<feature type="transmembrane region" description="Helical" evidence="1">
    <location>
        <begin position="95"/>
        <end position="116"/>
    </location>
</feature>
<dbReference type="RefSeq" id="WP_244769627.1">
    <property type="nucleotide sequence ID" value="NZ_BSOP01000004.1"/>
</dbReference>
<gene>
    <name evidence="3" type="ORF">GCM10007923_04820</name>
</gene>